<reference evidence="8 9" key="1">
    <citation type="submission" date="2019-06" db="EMBL/GenBank/DDBJ databases">
        <title>Amycolatopsis alkalitolerans sp. nov., isolated from Gastrodia elata Blume.</title>
        <authorList>
            <person name="Narsing Rao M.P."/>
            <person name="Li W.J."/>
        </authorList>
    </citation>
    <scope>NUCLEOTIDE SEQUENCE [LARGE SCALE GENOMIC DNA]</scope>
    <source>
        <strain evidence="8 9">SYSUP0005</strain>
    </source>
</reference>
<evidence type="ECO:0000256" key="3">
    <source>
        <dbReference type="ARBA" id="ARBA00023015"/>
    </source>
</evidence>
<dbReference type="InterPro" id="IPR013324">
    <property type="entry name" value="RNA_pol_sigma_r3/r4-like"/>
</dbReference>
<evidence type="ECO:0000313" key="8">
    <source>
        <dbReference type="EMBL" id="TNC22895.1"/>
    </source>
</evidence>
<dbReference type="AlphaFoldDB" id="A0A5C4LY41"/>
<keyword evidence="5" id="KW-0804">Transcription</keyword>
<keyword evidence="9" id="KW-1185">Reference proteome</keyword>
<evidence type="ECO:0000259" key="7">
    <source>
        <dbReference type="Pfam" id="PF08281"/>
    </source>
</evidence>
<evidence type="ECO:0000259" key="6">
    <source>
        <dbReference type="Pfam" id="PF04542"/>
    </source>
</evidence>
<proteinExistence type="inferred from homology"/>
<dbReference type="EMBL" id="VDFW01000023">
    <property type="protein sequence ID" value="TNC22895.1"/>
    <property type="molecule type" value="Genomic_DNA"/>
</dbReference>
<keyword evidence="3" id="KW-0805">Transcription regulation</keyword>
<dbReference type="InterPro" id="IPR052704">
    <property type="entry name" value="ECF_Sigma-70_Domain"/>
</dbReference>
<dbReference type="GO" id="GO:0016987">
    <property type="term" value="F:sigma factor activity"/>
    <property type="evidence" value="ECO:0007669"/>
    <property type="project" value="UniProtKB-KW"/>
</dbReference>
<dbReference type="OrthoDB" id="3211555at2"/>
<dbReference type="GO" id="GO:0003677">
    <property type="term" value="F:DNA binding"/>
    <property type="evidence" value="ECO:0007669"/>
    <property type="project" value="InterPro"/>
</dbReference>
<dbReference type="SUPFAM" id="SSF88659">
    <property type="entry name" value="Sigma3 and sigma4 domains of RNA polymerase sigma factors"/>
    <property type="match status" value="1"/>
</dbReference>
<dbReference type="InterPro" id="IPR013325">
    <property type="entry name" value="RNA_pol_sigma_r2"/>
</dbReference>
<gene>
    <name evidence="8" type="ORF">FG385_23655</name>
</gene>
<organism evidence="8 9">
    <name type="scientific">Amycolatopsis alkalitolerans</name>
    <dbReference type="NCBI Taxonomy" id="2547244"/>
    <lineage>
        <taxon>Bacteria</taxon>
        <taxon>Bacillati</taxon>
        <taxon>Actinomycetota</taxon>
        <taxon>Actinomycetes</taxon>
        <taxon>Pseudonocardiales</taxon>
        <taxon>Pseudonocardiaceae</taxon>
        <taxon>Amycolatopsis</taxon>
    </lineage>
</organism>
<dbReference type="PANTHER" id="PTHR30173">
    <property type="entry name" value="SIGMA 19 FACTOR"/>
    <property type="match status" value="1"/>
</dbReference>
<dbReference type="Proteomes" id="UP000305546">
    <property type="component" value="Unassembled WGS sequence"/>
</dbReference>
<dbReference type="Gene3D" id="1.10.1740.10">
    <property type="match status" value="1"/>
</dbReference>
<dbReference type="InterPro" id="IPR013249">
    <property type="entry name" value="RNA_pol_sigma70_r4_t2"/>
</dbReference>
<evidence type="ECO:0000256" key="4">
    <source>
        <dbReference type="ARBA" id="ARBA00023082"/>
    </source>
</evidence>
<feature type="domain" description="RNA polymerase sigma-70 region 2" evidence="6">
    <location>
        <begin position="15"/>
        <end position="78"/>
    </location>
</feature>
<dbReference type="GO" id="GO:0006352">
    <property type="term" value="P:DNA-templated transcription initiation"/>
    <property type="evidence" value="ECO:0007669"/>
    <property type="project" value="InterPro"/>
</dbReference>
<dbReference type="NCBIfam" id="TIGR02937">
    <property type="entry name" value="sigma70-ECF"/>
    <property type="match status" value="1"/>
</dbReference>
<protein>
    <submittedName>
        <fullName evidence="8">Sigma-70 family RNA polymerase sigma factor</fullName>
    </submittedName>
</protein>
<evidence type="ECO:0000256" key="5">
    <source>
        <dbReference type="ARBA" id="ARBA00023163"/>
    </source>
</evidence>
<sequence length="282" mass="30918">MTDRKARRGHMADEFEAHRKRLRGVAYRMLGSLSEADDAVQETWLRYHRADTGEVGNLGGWLTTVVARICLDMLRARGSRREEPLEDVPASGADPEHEAVLADAVGRALLVVLETLAPAERIAFVLHDVLAVPFAEIAPVLDRSPEATKKLAGRARRKVRGATPSADLARHRRVISTFLEAVRDGDVPGLLSVLAPDVVRRRPHPAAELRGARNVAEEAKLLSRERARYAEPALINGRPGAVVAPHGRVTIALLFTISGDQITEYEVIAGRSRIRELSISLL</sequence>
<dbReference type="Pfam" id="PF04542">
    <property type="entry name" value="Sigma70_r2"/>
    <property type="match status" value="1"/>
</dbReference>
<dbReference type="SUPFAM" id="SSF88946">
    <property type="entry name" value="Sigma2 domain of RNA polymerase sigma factors"/>
    <property type="match status" value="1"/>
</dbReference>
<comment type="caution">
    <text evidence="8">The sequence shown here is derived from an EMBL/GenBank/DDBJ whole genome shotgun (WGS) entry which is preliminary data.</text>
</comment>
<comment type="subunit">
    <text evidence="2">Interacts transiently with the RNA polymerase catalytic core formed by RpoA, RpoB, RpoC and RpoZ (2 alpha, 1 beta, 1 beta' and 1 omega subunit) to form the RNA polymerase holoenzyme that can initiate transcription.</text>
</comment>
<dbReference type="InterPro" id="IPR014284">
    <property type="entry name" value="RNA_pol_sigma-70_dom"/>
</dbReference>
<dbReference type="Gene3D" id="3.10.450.50">
    <property type="match status" value="1"/>
</dbReference>
<dbReference type="Gene3D" id="1.10.10.10">
    <property type="entry name" value="Winged helix-like DNA-binding domain superfamily/Winged helix DNA-binding domain"/>
    <property type="match status" value="1"/>
</dbReference>
<dbReference type="SUPFAM" id="SSF54427">
    <property type="entry name" value="NTF2-like"/>
    <property type="match status" value="1"/>
</dbReference>
<feature type="domain" description="RNA polymerase sigma factor 70 region 4 type 2" evidence="7">
    <location>
        <begin position="107"/>
        <end position="158"/>
    </location>
</feature>
<keyword evidence="4" id="KW-0731">Sigma factor</keyword>
<evidence type="ECO:0000256" key="1">
    <source>
        <dbReference type="ARBA" id="ARBA00010641"/>
    </source>
</evidence>
<accession>A0A5C4LY41</accession>
<dbReference type="PANTHER" id="PTHR30173:SF43">
    <property type="entry name" value="ECF RNA POLYMERASE SIGMA FACTOR SIGI-RELATED"/>
    <property type="match status" value="1"/>
</dbReference>
<dbReference type="InterPro" id="IPR032710">
    <property type="entry name" value="NTF2-like_dom_sf"/>
</dbReference>
<dbReference type="Pfam" id="PF08281">
    <property type="entry name" value="Sigma70_r4_2"/>
    <property type="match status" value="1"/>
</dbReference>
<name>A0A5C4LY41_9PSEU</name>
<evidence type="ECO:0000313" key="9">
    <source>
        <dbReference type="Proteomes" id="UP000305546"/>
    </source>
</evidence>
<dbReference type="InterPro" id="IPR007627">
    <property type="entry name" value="RNA_pol_sigma70_r2"/>
</dbReference>
<dbReference type="InterPro" id="IPR036388">
    <property type="entry name" value="WH-like_DNA-bd_sf"/>
</dbReference>
<comment type="similarity">
    <text evidence="1">Belongs to the sigma-70 factor family. ECF subfamily.</text>
</comment>
<evidence type="ECO:0000256" key="2">
    <source>
        <dbReference type="ARBA" id="ARBA00011344"/>
    </source>
</evidence>